<name>A0A1L8MKQ1_9STRE</name>
<dbReference type="Proteomes" id="UP000182015">
    <property type="component" value="Unassembled WGS sequence"/>
</dbReference>
<organism evidence="1 2">
    <name type="scientific">Streptococcus bovimastitidis</name>
    <dbReference type="NCBI Taxonomy" id="1856638"/>
    <lineage>
        <taxon>Bacteria</taxon>
        <taxon>Bacillati</taxon>
        <taxon>Bacillota</taxon>
        <taxon>Bacilli</taxon>
        <taxon>Lactobacillales</taxon>
        <taxon>Streptococcaceae</taxon>
        <taxon>Streptococcus</taxon>
    </lineage>
</organism>
<gene>
    <name evidence="1" type="ORF">A9Q68_09175</name>
</gene>
<keyword evidence="2" id="KW-1185">Reference proteome</keyword>
<protein>
    <submittedName>
        <fullName evidence="1">Uncharacterized protein</fullName>
    </submittedName>
</protein>
<sequence>MYSNREFAYIIYRQNNLEKMIDLLISMISDREFYYPEINQGELSDYQKDIFDLIQFGYGGFYEVKKEYEDRLQQLTTLKRKLLKFGLVMQSLEKQKEIVIRLAGKYRFEKRILMKIEIFRGEEYD</sequence>
<dbReference type="RefSeq" id="WP_071794415.1">
    <property type="nucleotide sequence ID" value="NZ_LZDD01000003.1"/>
</dbReference>
<comment type="caution">
    <text evidence="1">The sequence shown here is derived from an EMBL/GenBank/DDBJ whole genome shotgun (WGS) entry which is preliminary data.</text>
</comment>
<proteinExistence type="predicted"/>
<evidence type="ECO:0000313" key="1">
    <source>
        <dbReference type="EMBL" id="OJF71352.1"/>
    </source>
</evidence>
<evidence type="ECO:0000313" key="2">
    <source>
        <dbReference type="Proteomes" id="UP000182015"/>
    </source>
</evidence>
<reference evidence="2" key="1">
    <citation type="submission" date="2016-06" db="EMBL/GenBank/DDBJ databases">
        <authorList>
            <person name="de Vries S.P.W."/>
            <person name="Hadjirin N.F."/>
            <person name="Lay E.M."/>
            <person name="Zadoks R.N."/>
            <person name="Peacock S.J."/>
            <person name="Parkhill J."/>
            <person name="Grant A.J."/>
            <person name="Mcdougall S."/>
            <person name="Holmes M.A."/>
        </authorList>
    </citation>
    <scope>NUCLEOTIDE SEQUENCE [LARGE SCALE GENOMIC DNA]</scope>
    <source>
        <strain evidence="2">NZ1587</strain>
    </source>
</reference>
<dbReference type="EMBL" id="LZDD01000003">
    <property type="protein sequence ID" value="OJF71352.1"/>
    <property type="molecule type" value="Genomic_DNA"/>
</dbReference>
<dbReference type="OrthoDB" id="2225302at2"/>
<accession>A0A1L8MKQ1</accession>
<dbReference type="AlphaFoldDB" id="A0A1L8MKQ1"/>